<dbReference type="Pfam" id="PF14714">
    <property type="entry name" value="KH_dom-like"/>
    <property type="match status" value="1"/>
</dbReference>
<feature type="domain" description="EngA-type G" evidence="12">
    <location>
        <begin position="185"/>
        <end position="360"/>
    </location>
</feature>
<dbReference type="CDD" id="cd01895">
    <property type="entry name" value="EngA2"/>
    <property type="match status" value="1"/>
</dbReference>
<evidence type="ECO:0000313" key="14">
    <source>
        <dbReference type="Proteomes" id="UP000007093"/>
    </source>
</evidence>
<protein>
    <recommendedName>
        <fullName evidence="2 9">GTPase Der</fullName>
    </recommendedName>
    <alternativeName>
        <fullName evidence="7 9">GTP-binding protein EngA</fullName>
    </alternativeName>
</protein>
<dbReference type="CDD" id="cd01894">
    <property type="entry name" value="EngA1"/>
    <property type="match status" value="1"/>
</dbReference>
<evidence type="ECO:0000256" key="9">
    <source>
        <dbReference type="HAMAP-Rule" id="MF_00195"/>
    </source>
</evidence>
<dbReference type="HAMAP" id="MF_00195">
    <property type="entry name" value="GTPase_Der"/>
    <property type="match status" value="1"/>
</dbReference>
<keyword evidence="5 9" id="KW-0547">Nucleotide-binding</keyword>
<dbReference type="eggNOG" id="COG1160">
    <property type="taxonomic scope" value="Bacteria"/>
</dbReference>
<feature type="binding site" evidence="9">
    <location>
        <begin position="238"/>
        <end position="242"/>
    </location>
    <ligand>
        <name>GTP</name>
        <dbReference type="ChEBI" id="CHEBI:37565"/>
        <label>2</label>
    </ligand>
</feature>
<dbReference type="GO" id="GO:0043022">
    <property type="term" value="F:ribosome binding"/>
    <property type="evidence" value="ECO:0007669"/>
    <property type="project" value="TreeGrafter"/>
</dbReference>
<dbReference type="PANTHER" id="PTHR43834:SF6">
    <property type="entry name" value="GTPASE DER"/>
    <property type="match status" value="1"/>
</dbReference>
<proteinExistence type="inferred from homology"/>
<dbReference type="FunFam" id="3.40.50.300:FF:000040">
    <property type="entry name" value="GTPase Der"/>
    <property type="match status" value="1"/>
</dbReference>
<evidence type="ECO:0000256" key="6">
    <source>
        <dbReference type="ARBA" id="ARBA00023134"/>
    </source>
</evidence>
<dbReference type="Gene3D" id="3.40.50.300">
    <property type="entry name" value="P-loop containing nucleotide triphosphate hydrolases"/>
    <property type="match status" value="2"/>
</dbReference>
<evidence type="ECO:0000256" key="7">
    <source>
        <dbReference type="ARBA" id="ARBA00032345"/>
    </source>
</evidence>
<dbReference type="PANTHER" id="PTHR43834">
    <property type="entry name" value="GTPASE DER"/>
    <property type="match status" value="1"/>
</dbReference>
<dbReference type="Pfam" id="PF01926">
    <property type="entry name" value="MMR_HSR1"/>
    <property type="match status" value="2"/>
</dbReference>
<dbReference type="InterPro" id="IPR015946">
    <property type="entry name" value="KH_dom-like_a/b"/>
</dbReference>
<evidence type="ECO:0000259" key="12">
    <source>
        <dbReference type="PROSITE" id="PS51712"/>
    </source>
</evidence>
<dbReference type="InParanoid" id="G4Q861"/>
<dbReference type="InterPro" id="IPR031166">
    <property type="entry name" value="G_ENGA"/>
</dbReference>
<evidence type="ECO:0000256" key="2">
    <source>
        <dbReference type="ARBA" id="ARBA00020953"/>
    </source>
</evidence>
<evidence type="ECO:0000256" key="8">
    <source>
        <dbReference type="ARBA" id="ARBA00053470"/>
    </source>
</evidence>
<dbReference type="FunFam" id="3.30.300.20:FF:000004">
    <property type="entry name" value="GTPase Der"/>
    <property type="match status" value="1"/>
</dbReference>
<feature type="binding site" evidence="9">
    <location>
        <begin position="191"/>
        <end position="198"/>
    </location>
    <ligand>
        <name>GTP</name>
        <dbReference type="ChEBI" id="CHEBI:37565"/>
        <label>2</label>
    </ligand>
</feature>
<dbReference type="HOGENOM" id="CLU_016077_6_2_9"/>
<evidence type="ECO:0000256" key="4">
    <source>
        <dbReference type="ARBA" id="ARBA00022737"/>
    </source>
</evidence>
<evidence type="ECO:0000256" key="5">
    <source>
        <dbReference type="ARBA" id="ARBA00022741"/>
    </source>
</evidence>
<dbReference type="PROSITE" id="PS51712">
    <property type="entry name" value="G_ENGA"/>
    <property type="match status" value="2"/>
</dbReference>
<keyword evidence="3 9" id="KW-0690">Ribosome biogenesis</keyword>
<reference evidence="13 14" key="1">
    <citation type="journal article" date="2011" name="J. Bacteriol.">
        <title>Complete genome sequence of Acidaminococcus intestini RYC-MR95, a Gram-negative bacterium from the phylum Firmicutes.</title>
        <authorList>
            <person name="D'Auria G."/>
            <person name="Galan J.C."/>
            <person name="Rodriguez-Alcayna M."/>
            <person name="Moya A."/>
            <person name="Baquero F."/>
            <person name="Latorre A."/>
        </authorList>
    </citation>
    <scope>NUCLEOTIDE SEQUENCE [LARGE SCALE GENOMIC DNA]</scope>
    <source>
        <strain evidence="13 14">RyC-MR95</strain>
    </source>
</reference>
<dbReference type="InterPro" id="IPR005225">
    <property type="entry name" value="Small_GTP-bd"/>
</dbReference>
<keyword evidence="14" id="KW-1185">Reference proteome</keyword>
<dbReference type="GO" id="GO:0042254">
    <property type="term" value="P:ribosome biogenesis"/>
    <property type="evidence" value="ECO:0007669"/>
    <property type="project" value="UniProtKB-KW"/>
</dbReference>
<accession>G4Q861</accession>
<dbReference type="PIRSF" id="PIRSF006485">
    <property type="entry name" value="GTP-binding_EngA"/>
    <property type="match status" value="1"/>
</dbReference>
<feature type="binding site" evidence="9">
    <location>
        <begin position="63"/>
        <end position="67"/>
    </location>
    <ligand>
        <name>GTP</name>
        <dbReference type="ChEBI" id="CHEBI:37565"/>
        <label>1</label>
    </ligand>
</feature>
<comment type="similarity">
    <text evidence="1 9 10 11">Belongs to the TRAFAC class TrmE-Era-EngA-EngB-Septin-like GTPase superfamily. EngA (Der) GTPase family.</text>
</comment>
<dbReference type="InterPro" id="IPR006073">
    <property type="entry name" value="GTP-bd"/>
</dbReference>
<dbReference type="PATRIC" id="fig|568816.4.peg.1123"/>
<feature type="binding site" evidence="9">
    <location>
        <begin position="126"/>
        <end position="129"/>
    </location>
    <ligand>
        <name>GTP</name>
        <dbReference type="ChEBI" id="CHEBI:37565"/>
        <label>1</label>
    </ligand>
</feature>
<dbReference type="PRINTS" id="PR00326">
    <property type="entry name" value="GTP1OBG"/>
</dbReference>
<feature type="binding site" evidence="9">
    <location>
        <begin position="16"/>
        <end position="23"/>
    </location>
    <ligand>
        <name>GTP</name>
        <dbReference type="ChEBI" id="CHEBI:37565"/>
        <label>1</label>
    </ligand>
</feature>
<comment type="function">
    <text evidence="8 9 11">GTPase that plays an essential role in the late steps of ribosome biogenesis.</text>
</comment>
<dbReference type="NCBIfam" id="TIGR00231">
    <property type="entry name" value="small_GTP"/>
    <property type="match status" value="2"/>
</dbReference>
<evidence type="ECO:0000256" key="1">
    <source>
        <dbReference type="ARBA" id="ARBA00008279"/>
    </source>
</evidence>
<dbReference type="Gene3D" id="3.30.300.20">
    <property type="match status" value="1"/>
</dbReference>
<organism evidence="13 14">
    <name type="scientific">Acidaminococcus intestini (strain RyC-MR95)</name>
    <dbReference type="NCBI Taxonomy" id="568816"/>
    <lineage>
        <taxon>Bacteria</taxon>
        <taxon>Bacillati</taxon>
        <taxon>Bacillota</taxon>
        <taxon>Negativicutes</taxon>
        <taxon>Acidaminococcales</taxon>
        <taxon>Acidaminococcaceae</taxon>
        <taxon>Acidaminococcus</taxon>
    </lineage>
</organism>
<keyword evidence="4 11" id="KW-0677">Repeat</keyword>
<evidence type="ECO:0000313" key="13">
    <source>
        <dbReference type="EMBL" id="AEQ22392.1"/>
    </source>
</evidence>
<dbReference type="InterPro" id="IPR027417">
    <property type="entry name" value="P-loop_NTPase"/>
</dbReference>
<dbReference type="InterPro" id="IPR032859">
    <property type="entry name" value="KH_dom-like"/>
</dbReference>
<dbReference type="FunFam" id="3.40.50.300:FF:000057">
    <property type="entry name" value="GTPase Der"/>
    <property type="match status" value="1"/>
</dbReference>
<evidence type="ECO:0000256" key="11">
    <source>
        <dbReference type="RuleBase" id="RU004481"/>
    </source>
</evidence>
<gene>
    <name evidence="9" type="primary">der</name>
    <name evidence="13" type="ordered locus">Acin_1166</name>
</gene>
<dbReference type="NCBIfam" id="TIGR03594">
    <property type="entry name" value="GTPase_EngA"/>
    <property type="match status" value="1"/>
</dbReference>
<evidence type="ECO:0000256" key="10">
    <source>
        <dbReference type="PROSITE-ProRule" id="PRU01049"/>
    </source>
</evidence>
<dbReference type="GO" id="GO:0005525">
    <property type="term" value="F:GTP binding"/>
    <property type="evidence" value="ECO:0007669"/>
    <property type="project" value="UniProtKB-UniRule"/>
</dbReference>
<sequence length="448" mass="50090">MKEESYMSKPIVAIVGRPNVGKSTLFNIFADSRISIVEDTPGVTRDRLYAEAEWLDRRFMMVDTGGIEIANTDSIAVSIREQAKIAIKEADVILFVCDARTGVTTEDQEVAKLIRMAQKPVVLAVNKADTPTQELEAYEFYNLGIGEPYMISASNRLNLGDLLDAVVSHFPDEDESDDDDHDDVIKVAIIGRPNVGKSSIFNDIIGQTRSIVSDVAGTTRDAIDVPVMKDGQTYLFIDTAGMRRKGKIDEPIEKYSIIRTLRAVDRSDVVLMVLDAVDGVTEQDKKIAGYAHEAGKGIVLVVNKWDLYQKDEMSTVHYTETIRKELIFMPYANVVYVSALTQQRISRLPDLIKDAAEANAMRISTSVLNQVVTDAVAMNQPPMEKGKHLKILYATQVKVKPPTFVIFCNEPEIMHFSYQRYLENKLREAFGFQGTPINLIVRGKNEDN</sequence>
<dbReference type="EMBL" id="CP003058">
    <property type="protein sequence ID" value="AEQ22392.1"/>
    <property type="molecule type" value="Genomic_DNA"/>
</dbReference>
<dbReference type="InterPro" id="IPR016484">
    <property type="entry name" value="GTPase_Der"/>
</dbReference>
<evidence type="ECO:0000256" key="3">
    <source>
        <dbReference type="ARBA" id="ARBA00022517"/>
    </source>
</evidence>
<feature type="binding site" evidence="9">
    <location>
        <begin position="303"/>
        <end position="306"/>
    </location>
    <ligand>
        <name>GTP</name>
        <dbReference type="ChEBI" id="CHEBI:37565"/>
        <label>2</label>
    </ligand>
</feature>
<name>G4Q861_ACIIR</name>
<dbReference type="AlphaFoldDB" id="G4Q861"/>
<dbReference type="KEGG" id="ain:Acin_1166"/>
<dbReference type="SUPFAM" id="SSF52540">
    <property type="entry name" value="P-loop containing nucleoside triphosphate hydrolases"/>
    <property type="match status" value="2"/>
</dbReference>
<dbReference type="STRING" id="568816.Acin_1166"/>
<feature type="domain" description="EngA-type G" evidence="12">
    <location>
        <begin position="10"/>
        <end position="174"/>
    </location>
</feature>
<comment type="subunit">
    <text evidence="9">Associates with the 50S ribosomal subunit.</text>
</comment>
<keyword evidence="6 9" id="KW-0342">GTP-binding</keyword>
<dbReference type="Proteomes" id="UP000007093">
    <property type="component" value="Chromosome"/>
</dbReference>
<dbReference type="FunCoup" id="G4Q861">
    <property type="interactions" value="353"/>
</dbReference>